<gene>
    <name evidence="3" type="ORF">AAV32_15060</name>
</gene>
<dbReference type="InterPro" id="IPR001736">
    <property type="entry name" value="PLipase_D/transphosphatidylase"/>
</dbReference>
<dbReference type="RefSeq" id="WP_068374108.1">
    <property type="nucleotide sequence ID" value="NZ_LBNE01000012.1"/>
</dbReference>
<dbReference type="PROSITE" id="PS51257">
    <property type="entry name" value="PROKAR_LIPOPROTEIN"/>
    <property type="match status" value="1"/>
</dbReference>
<proteinExistence type="predicted"/>
<protein>
    <recommendedName>
        <fullName evidence="2">PLD phosphodiesterase domain-containing protein</fullName>
    </recommendedName>
</protein>
<dbReference type="PATRIC" id="fig|206506.3.peg.3206"/>
<dbReference type="CDD" id="cd09113">
    <property type="entry name" value="PLDc_ymdC_like_2"/>
    <property type="match status" value="1"/>
</dbReference>
<feature type="region of interest" description="Disordered" evidence="1">
    <location>
        <begin position="385"/>
        <end position="404"/>
    </location>
</feature>
<dbReference type="SMART" id="SM00155">
    <property type="entry name" value="PLDc"/>
    <property type="match status" value="2"/>
</dbReference>
<dbReference type="Proteomes" id="UP000078084">
    <property type="component" value="Unassembled WGS sequence"/>
</dbReference>
<comment type="caution">
    <text evidence="3">The sequence shown here is derived from an EMBL/GenBank/DDBJ whole genome shotgun (WGS) entry which is preliminary data.</text>
</comment>
<accession>A0A171KPI3</accession>
<dbReference type="PANTHER" id="PTHR21248:SF12">
    <property type="entry name" value="CARDIOLIPIN SYNTHASE C"/>
    <property type="match status" value="1"/>
</dbReference>
<dbReference type="PANTHER" id="PTHR21248">
    <property type="entry name" value="CARDIOLIPIN SYNTHASE"/>
    <property type="match status" value="1"/>
</dbReference>
<dbReference type="GO" id="GO:0030572">
    <property type="term" value="F:phosphatidyltransferase activity"/>
    <property type="evidence" value="ECO:0007669"/>
    <property type="project" value="UniProtKB-ARBA"/>
</dbReference>
<evidence type="ECO:0000256" key="1">
    <source>
        <dbReference type="SAM" id="MobiDB-lite"/>
    </source>
</evidence>
<evidence type="ECO:0000313" key="3">
    <source>
        <dbReference type="EMBL" id="KKO70800.1"/>
    </source>
</evidence>
<sequence>MLRSGIAIIAAGLVSSCGLPPLDNRSESQATMTQEGLDTRLGQSLAPLAAQHPGLSGVLPLTDSLDAFAARILLIAAAERSVDVQYYIWRDDITGNLLLRALHDAAQRKVRVRLLLDDNGTNGLDSKLALLNAEPNVEVRLFNPFPFRVFKPLGFLTDFRRLNRRMHNKSLTVDGQATIVGGRNIGDEYFGATQAVAFADLDVLVTGPAVNAVSLDFDRYWNSPSAYPLEQLISPPGSRKTQALLQDEANAALVPKAHAYVQAITQSRFIENLHDGQLAFLWAPVRLVSDDPAKALGQASPDKLLMARLADVLGTPNHSVDLISPYFVPTSQGVEAFGKLAEQGVHLRVLTNAMEATDVLAVHAGYAKYRVPLLEQGVELYELRRNSDSERPREKAGPFGSSGSSLHAKTFAVDGERVFVGSFNFDPRSAQLNTELGFVIESAALAQAMSQAFDHSVPHYAYQLELDDKHEIAWLEQGPDGVIRHTSEPSTSFWKRTYLRLLSILPIEPLL</sequence>
<feature type="domain" description="PLD phosphodiesterase" evidence="2">
    <location>
        <begin position="162"/>
        <end position="189"/>
    </location>
</feature>
<dbReference type="Pfam" id="PF13091">
    <property type="entry name" value="PLDc_2"/>
    <property type="match status" value="2"/>
</dbReference>
<feature type="compositionally biased region" description="Basic and acidic residues" evidence="1">
    <location>
        <begin position="385"/>
        <end position="396"/>
    </location>
</feature>
<organism evidence="3 4">
    <name type="scientific">Kerstersia gyiorum</name>
    <dbReference type="NCBI Taxonomy" id="206506"/>
    <lineage>
        <taxon>Bacteria</taxon>
        <taxon>Pseudomonadati</taxon>
        <taxon>Pseudomonadota</taxon>
        <taxon>Betaproteobacteria</taxon>
        <taxon>Burkholderiales</taxon>
        <taxon>Alcaligenaceae</taxon>
        <taxon>Kerstersia</taxon>
    </lineage>
</organism>
<dbReference type="GO" id="GO:0032049">
    <property type="term" value="P:cardiolipin biosynthetic process"/>
    <property type="evidence" value="ECO:0007669"/>
    <property type="project" value="UniProtKB-ARBA"/>
</dbReference>
<dbReference type="InterPro" id="IPR025202">
    <property type="entry name" value="PLD-like_dom"/>
</dbReference>
<reference evidence="3 4" key="1">
    <citation type="submission" date="2015-04" db="EMBL/GenBank/DDBJ databases">
        <title>Genome sequence of Kerstersia gyiorum CG1.</title>
        <authorList>
            <person name="Greninger A.L."/>
            <person name="Kozyreva V."/>
            <person name="Chaturvedi V."/>
        </authorList>
    </citation>
    <scope>NUCLEOTIDE SEQUENCE [LARGE SCALE GENOMIC DNA]</scope>
    <source>
        <strain evidence="3 4">CG1</strain>
    </source>
</reference>
<feature type="domain" description="PLD phosphodiesterase" evidence="2">
    <location>
        <begin position="402"/>
        <end position="429"/>
    </location>
</feature>
<dbReference type="PROSITE" id="PS50035">
    <property type="entry name" value="PLD"/>
    <property type="match status" value="2"/>
</dbReference>
<name>A0A171KPI3_9BURK</name>
<evidence type="ECO:0000259" key="2">
    <source>
        <dbReference type="PROSITE" id="PS50035"/>
    </source>
</evidence>
<dbReference type="AlphaFoldDB" id="A0A171KPI3"/>
<dbReference type="SUPFAM" id="SSF56024">
    <property type="entry name" value="Phospholipase D/nuclease"/>
    <property type="match status" value="2"/>
</dbReference>
<dbReference type="CDD" id="cd09111">
    <property type="entry name" value="PLDc_ymdC_like_1"/>
    <property type="match status" value="1"/>
</dbReference>
<keyword evidence="4" id="KW-1185">Reference proteome</keyword>
<evidence type="ECO:0000313" key="4">
    <source>
        <dbReference type="Proteomes" id="UP000078084"/>
    </source>
</evidence>
<dbReference type="STRING" id="206506.AAV32_15060"/>
<dbReference type="Gene3D" id="3.30.870.10">
    <property type="entry name" value="Endonuclease Chain A"/>
    <property type="match status" value="2"/>
</dbReference>
<dbReference type="EMBL" id="LBNE01000012">
    <property type="protein sequence ID" value="KKO70800.1"/>
    <property type="molecule type" value="Genomic_DNA"/>
</dbReference>